<dbReference type="AlphaFoldDB" id="A9KDQ3"/>
<evidence type="ECO:0000256" key="3">
    <source>
        <dbReference type="ARBA" id="ARBA00023015"/>
    </source>
</evidence>
<dbReference type="InterPro" id="IPR001789">
    <property type="entry name" value="Sig_transdc_resp-reg_receiver"/>
</dbReference>
<dbReference type="HOGENOM" id="CLU_000445_90_10_6"/>
<dbReference type="SMART" id="SM00448">
    <property type="entry name" value="REC"/>
    <property type="match status" value="1"/>
</dbReference>
<evidence type="ECO:0000256" key="6">
    <source>
        <dbReference type="PROSITE-ProRule" id="PRU00169"/>
    </source>
</evidence>
<evidence type="ECO:0000256" key="1">
    <source>
        <dbReference type="ARBA" id="ARBA00022553"/>
    </source>
</evidence>
<evidence type="ECO:0000259" key="7">
    <source>
        <dbReference type="PROSITE" id="PS50043"/>
    </source>
</evidence>
<dbReference type="InterPro" id="IPR039420">
    <property type="entry name" value="WalR-like"/>
</dbReference>
<keyword evidence="5" id="KW-0804">Transcription</keyword>
<protein>
    <submittedName>
        <fullName evidence="9">Response regulator</fullName>
    </submittedName>
</protein>
<dbReference type="GO" id="GO:0000160">
    <property type="term" value="P:phosphorelay signal transduction system"/>
    <property type="evidence" value="ECO:0007669"/>
    <property type="project" value="UniProtKB-KW"/>
</dbReference>
<dbReference type="PROSITE" id="PS50110">
    <property type="entry name" value="RESPONSE_REGULATORY"/>
    <property type="match status" value="1"/>
</dbReference>
<organism evidence="9 10">
    <name type="scientific">Coxiella burnetii (strain Dugway 5J108-111)</name>
    <dbReference type="NCBI Taxonomy" id="434922"/>
    <lineage>
        <taxon>Bacteria</taxon>
        <taxon>Pseudomonadati</taxon>
        <taxon>Pseudomonadota</taxon>
        <taxon>Gammaproteobacteria</taxon>
        <taxon>Legionellales</taxon>
        <taxon>Coxiellaceae</taxon>
        <taxon>Coxiella</taxon>
    </lineage>
</organism>
<gene>
    <name evidence="9" type="primary">gacA.1</name>
    <name evidence="9" type="ordered locus">CBUD_0726</name>
</gene>
<dbReference type="GO" id="GO:0006355">
    <property type="term" value="P:regulation of DNA-templated transcription"/>
    <property type="evidence" value="ECO:0007669"/>
    <property type="project" value="InterPro"/>
</dbReference>
<feature type="modified residue" description="4-aspartylphosphate" evidence="6">
    <location>
        <position position="54"/>
    </location>
</feature>
<dbReference type="PANTHER" id="PTHR43214:SF3">
    <property type="entry name" value="RESPONSE REGULATOR UVRY"/>
    <property type="match status" value="1"/>
</dbReference>
<dbReference type="CDD" id="cd17535">
    <property type="entry name" value="REC_NarL-like"/>
    <property type="match status" value="1"/>
</dbReference>
<dbReference type="KEGG" id="cbd:CBUD_0726"/>
<proteinExistence type="predicted"/>
<dbReference type="SUPFAM" id="SSF52172">
    <property type="entry name" value="CheY-like"/>
    <property type="match status" value="1"/>
</dbReference>
<dbReference type="PANTHER" id="PTHR43214">
    <property type="entry name" value="TWO-COMPONENT RESPONSE REGULATOR"/>
    <property type="match status" value="1"/>
</dbReference>
<dbReference type="EMBL" id="CP000733">
    <property type="protein sequence ID" value="ABS78300.1"/>
    <property type="molecule type" value="Genomic_DNA"/>
</dbReference>
<dbReference type="Gene3D" id="3.40.50.2300">
    <property type="match status" value="1"/>
</dbReference>
<dbReference type="PRINTS" id="PR00038">
    <property type="entry name" value="HTHLUXR"/>
</dbReference>
<evidence type="ECO:0000256" key="5">
    <source>
        <dbReference type="ARBA" id="ARBA00023163"/>
    </source>
</evidence>
<sequence>MISVLIVDDEQLVREALKLLLKDASGVKVIGEAETGEMALASAREKRPNVILLDVHLPDFSGLYISQKLLRQYPETKVIILTSEKNKTFSRRLLEVGVHGYLTKEAEQEELIQAIKEVQKGKRIISPKIASQLAISKMTSQVSGVLDSISDREMEILLMMVRGVPTETIAQKLHLSPKTVSTYRVAIFKKLNVKNDAELILLGMRQGLLQE</sequence>
<dbReference type="SMART" id="SM00421">
    <property type="entry name" value="HTH_LUXR"/>
    <property type="match status" value="1"/>
</dbReference>
<dbReference type="InterPro" id="IPR011006">
    <property type="entry name" value="CheY-like_superfamily"/>
</dbReference>
<name>A9KDQ3_COXBN</name>
<evidence type="ECO:0000256" key="2">
    <source>
        <dbReference type="ARBA" id="ARBA00023012"/>
    </source>
</evidence>
<keyword evidence="4" id="KW-0238">DNA-binding</keyword>
<evidence type="ECO:0000259" key="8">
    <source>
        <dbReference type="PROSITE" id="PS50110"/>
    </source>
</evidence>
<evidence type="ECO:0000313" key="10">
    <source>
        <dbReference type="Proteomes" id="UP000008555"/>
    </source>
</evidence>
<keyword evidence="1 6" id="KW-0597">Phosphoprotein</keyword>
<dbReference type="RefSeq" id="WP_005771807.1">
    <property type="nucleotide sequence ID" value="NC_009727.1"/>
</dbReference>
<dbReference type="InterPro" id="IPR058245">
    <property type="entry name" value="NreC/VraR/RcsB-like_REC"/>
</dbReference>
<keyword evidence="2" id="KW-0902">Two-component regulatory system</keyword>
<dbReference type="InterPro" id="IPR000792">
    <property type="entry name" value="Tscrpt_reg_LuxR_C"/>
</dbReference>
<dbReference type="Pfam" id="PF00196">
    <property type="entry name" value="GerE"/>
    <property type="match status" value="1"/>
</dbReference>
<dbReference type="CDD" id="cd06170">
    <property type="entry name" value="LuxR_C_like"/>
    <property type="match status" value="1"/>
</dbReference>
<dbReference type="PROSITE" id="PS50043">
    <property type="entry name" value="HTH_LUXR_2"/>
    <property type="match status" value="1"/>
</dbReference>
<feature type="domain" description="HTH luxR-type" evidence="7">
    <location>
        <begin position="142"/>
        <end position="207"/>
    </location>
</feature>
<dbReference type="GO" id="GO:0003677">
    <property type="term" value="F:DNA binding"/>
    <property type="evidence" value="ECO:0007669"/>
    <property type="project" value="UniProtKB-KW"/>
</dbReference>
<accession>A9KDQ3</accession>
<feature type="domain" description="Response regulatory" evidence="8">
    <location>
        <begin position="3"/>
        <end position="119"/>
    </location>
</feature>
<dbReference type="Pfam" id="PF00072">
    <property type="entry name" value="Response_reg"/>
    <property type="match status" value="1"/>
</dbReference>
<evidence type="ECO:0000313" key="9">
    <source>
        <dbReference type="EMBL" id="ABS78300.1"/>
    </source>
</evidence>
<dbReference type="Proteomes" id="UP000008555">
    <property type="component" value="Chromosome"/>
</dbReference>
<evidence type="ECO:0000256" key="4">
    <source>
        <dbReference type="ARBA" id="ARBA00023125"/>
    </source>
</evidence>
<dbReference type="PROSITE" id="PS00622">
    <property type="entry name" value="HTH_LUXR_1"/>
    <property type="match status" value="1"/>
</dbReference>
<keyword evidence="3" id="KW-0805">Transcription regulation</keyword>
<reference evidence="9 10" key="1">
    <citation type="journal article" date="2009" name="Infect. Immun.">
        <title>Comparative genomics reveal extensive transposon-mediated genomic plasticity and diversity among potential effector proteins within the genus Coxiella.</title>
        <authorList>
            <person name="Beare P.A."/>
            <person name="Unsworth N."/>
            <person name="Andoh M."/>
            <person name="Voth D.E."/>
            <person name="Omsland A."/>
            <person name="Gilk S.D."/>
            <person name="Williams K.P."/>
            <person name="Sobral B.W."/>
            <person name="Kupko J.J.III."/>
            <person name="Porcella S.F."/>
            <person name="Samuel J.E."/>
            <person name="Heinzen R.A."/>
        </authorList>
    </citation>
    <scope>NUCLEOTIDE SEQUENCE [LARGE SCALE GENOMIC DNA]</scope>
    <source>
        <strain evidence="9 10">Dugway 5J108-111</strain>
    </source>
</reference>